<keyword evidence="4" id="KW-0472">Membrane</keyword>
<proteinExistence type="predicted"/>
<keyword evidence="1" id="KW-0547">Nucleotide-binding</keyword>
<evidence type="ECO:0000313" key="7">
    <source>
        <dbReference type="Proteomes" id="UP000249873"/>
    </source>
</evidence>
<dbReference type="GO" id="GO:0030983">
    <property type="term" value="F:mismatched DNA binding"/>
    <property type="evidence" value="ECO:0007669"/>
    <property type="project" value="InterPro"/>
</dbReference>
<organism evidence="6 7">
    <name type="scientific">Arcticibacterium luteifluviistationis</name>
    <dbReference type="NCBI Taxonomy" id="1784714"/>
    <lineage>
        <taxon>Bacteria</taxon>
        <taxon>Pseudomonadati</taxon>
        <taxon>Bacteroidota</taxon>
        <taxon>Cytophagia</taxon>
        <taxon>Cytophagales</taxon>
        <taxon>Leadbetterellaceae</taxon>
        <taxon>Arcticibacterium</taxon>
    </lineage>
</organism>
<dbReference type="SUPFAM" id="SSF52540">
    <property type="entry name" value="P-loop containing nucleoside triphosphate hydrolases"/>
    <property type="match status" value="1"/>
</dbReference>
<dbReference type="InterPro" id="IPR045076">
    <property type="entry name" value="MutS"/>
</dbReference>
<keyword evidence="2" id="KW-0067">ATP-binding</keyword>
<sequence>MKKSMTKYYKERLVEEEASLAELEKKNSTTSNIRLFAIIAGAVLLYFLFKTSAIIAFGAILGILTGFYFLVRYHESIQEKVELKKVLIDVLRNELEVCTGGKNKYAEGTDFYDEKHDYTADLDVFGNFSLFHLTNRAKTRLGQKKLANAFLETHKSEIIQKRQAASKELLGKTIWRQCFQASLFELSGSSVTELSTLGEPPAIKLEGLIKYYAFLKWIFVGGVAAVFYFYGVTNGMIALFGLLALNYSLVGINKKVTEPYFNKIKGLSRDMAKYKTATQLVLEENWETELLKNAQGLLPVDGKNPIEEFQLISTKIDMKNNQFASFFLYAFSPFDLVQLVKLRGWVKKNPSFFEEIFECLGTFEQFASVATLAFNRPDWTFPELNDDANVSVNAVEIGHPLMPESVSNSYVLSPQNRLSLITGSNMSGKSTFLRTLGSNILLAYAGAPVFAERFALNSEIKLFAYMRIKDSLEQNSSTFKAEIDRIKILLEAMNIEPKALLLVDEMLRGTNSEDKLKGSIAFLERVIKSNSYALVATHDLRMTDIADKYPESSKNYFFEYDAKDGELTFDYKLKPGICESFNASELLRSVGLDV</sequence>
<dbReference type="SMART" id="SM00534">
    <property type="entry name" value="MUTSac"/>
    <property type="match status" value="1"/>
</dbReference>
<dbReference type="InterPro" id="IPR000432">
    <property type="entry name" value="DNA_mismatch_repair_MutS_C"/>
</dbReference>
<keyword evidence="3" id="KW-0238">DNA-binding</keyword>
<dbReference type="PANTHER" id="PTHR11361">
    <property type="entry name" value="DNA MISMATCH REPAIR PROTEIN MUTS FAMILY MEMBER"/>
    <property type="match status" value="1"/>
</dbReference>
<evidence type="ECO:0000259" key="5">
    <source>
        <dbReference type="SMART" id="SM00534"/>
    </source>
</evidence>
<dbReference type="KEGG" id="als:DJ013_17895"/>
<keyword evidence="4" id="KW-0812">Transmembrane</keyword>
<dbReference type="GO" id="GO:0140664">
    <property type="term" value="F:ATP-dependent DNA damage sensor activity"/>
    <property type="evidence" value="ECO:0007669"/>
    <property type="project" value="InterPro"/>
</dbReference>
<evidence type="ECO:0000256" key="2">
    <source>
        <dbReference type="ARBA" id="ARBA00022840"/>
    </source>
</evidence>
<dbReference type="OrthoDB" id="9802448at2"/>
<dbReference type="AlphaFoldDB" id="A0A2Z4GEZ8"/>
<accession>A0A2Z4GEZ8</accession>
<feature type="transmembrane region" description="Helical" evidence="4">
    <location>
        <begin position="211"/>
        <end position="230"/>
    </location>
</feature>
<dbReference type="GO" id="GO:0005829">
    <property type="term" value="C:cytosol"/>
    <property type="evidence" value="ECO:0007669"/>
    <property type="project" value="TreeGrafter"/>
</dbReference>
<feature type="domain" description="DNA mismatch repair proteins mutS family" evidence="5">
    <location>
        <begin position="416"/>
        <end position="592"/>
    </location>
</feature>
<evidence type="ECO:0000256" key="4">
    <source>
        <dbReference type="SAM" id="Phobius"/>
    </source>
</evidence>
<dbReference type="GO" id="GO:0006298">
    <property type="term" value="P:mismatch repair"/>
    <property type="evidence" value="ECO:0007669"/>
    <property type="project" value="InterPro"/>
</dbReference>
<dbReference type="PANTHER" id="PTHR11361:SF99">
    <property type="entry name" value="DNA MISMATCH REPAIR PROTEIN"/>
    <property type="match status" value="1"/>
</dbReference>
<dbReference type="EMBL" id="CP029480">
    <property type="protein sequence ID" value="AWV99939.1"/>
    <property type="molecule type" value="Genomic_DNA"/>
</dbReference>
<dbReference type="GO" id="GO:0005524">
    <property type="term" value="F:ATP binding"/>
    <property type="evidence" value="ECO:0007669"/>
    <property type="project" value="UniProtKB-KW"/>
</dbReference>
<protein>
    <recommendedName>
        <fullName evidence="5">DNA mismatch repair proteins mutS family domain-containing protein</fullName>
    </recommendedName>
</protein>
<keyword evidence="4" id="KW-1133">Transmembrane helix</keyword>
<feature type="transmembrane region" description="Helical" evidence="4">
    <location>
        <begin position="33"/>
        <end position="49"/>
    </location>
</feature>
<dbReference type="InterPro" id="IPR027417">
    <property type="entry name" value="P-loop_NTPase"/>
</dbReference>
<dbReference type="Proteomes" id="UP000249873">
    <property type="component" value="Chromosome"/>
</dbReference>
<name>A0A2Z4GEZ8_9BACT</name>
<dbReference type="Gene3D" id="3.40.50.300">
    <property type="entry name" value="P-loop containing nucleotide triphosphate hydrolases"/>
    <property type="match status" value="1"/>
</dbReference>
<evidence type="ECO:0000256" key="1">
    <source>
        <dbReference type="ARBA" id="ARBA00022741"/>
    </source>
</evidence>
<evidence type="ECO:0000313" key="6">
    <source>
        <dbReference type="EMBL" id="AWV99939.1"/>
    </source>
</evidence>
<evidence type="ECO:0000256" key="3">
    <source>
        <dbReference type="ARBA" id="ARBA00023125"/>
    </source>
</evidence>
<reference evidence="6 7" key="1">
    <citation type="submission" date="2018-05" db="EMBL/GenBank/DDBJ databases">
        <title>Complete genome sequence of Arcticibacterium luteifluviistationis SM1504T, a cytophagaceae bacterium isolated from Arctic surface seawater.</title>
        <authorList>
            <person name="Li Y."/>
            <person name="Qin Q.-L."/>
        </authorList>
    </citation>
    <scope>NUCLEOTIDE SEQUENCE [LARGE SCALE GENOMIC DNA]</scope>
    <source>
        <strain evidence="6 7">SM1504</strain>
    </source>
</reference>
<gene>
    <name evidence="6" type="ORF">DJ013_17895</name>
</gene>
<feature type="transmembrane region" description="Helical" evidence="4">
    <location>
        <begin position="55"/>
        <end position="71"/>
    </location>
</feature>
<keyword evidence="7" id="KW-1185">Reference proteome</keyword>
<dbReference type="Pfam" id="PF00488">
    <property type="entry name" value="MutS_V"/>
    <property type="match status" value="1"/>
</dbReference>